<dbReference type="InterPro" id="IPR000073">
    <property type="entry name" value="AB_hydrolase_1"/>
</dbReference>
<dbReference type="Gene3D" id="3.40.50.1820">
    <property type="entry name" value="alpha/beta hydrolase"/>
    <property type="match status" value="1"/>
</dbReference>
<dbReference type="InterPro" id="IPR029058">
    <property type="entry name" value="AB_hydrolase_fold"/>
</dbReference>
<evidence type="ECO:0000259" key="1">
    <source>
        <dbReference type="Pfam" id="PF12697"/>
    </source>
</evidence>
<dbReference type="SUPFAM" id="SSF53474">
    <property type="entry name" value="alpha/beta-Hydrolases"/>
    <property type="match status" value="1"/>
</dbReference>
<sequence>MAGYSATLYANNINTAWWQNPNRPEQFGFLSEAYDFHIQIRKRDGEVLYAWHILPIAVYTRNERALLDEPSGLSHDVAKNLAFKLLSTDPESRLVINFHGNAGTVAQGWRTDTYRSLTSSAPDKIHVLTVDYRGFGYSTGSPTEQGLIADGIAAVVWAMKDAHIPPNRIVIFGQSLGTAVATAVAEHFVLNSPTIEFAGIVLVAGFSDIPTLMTTYAAGGIIPILSPLRPYPALQRFFARHIQETWFSAARLNNFVRRSRNLDLKIIHARTDYNIPWAHSTTLFYAAANGTCEGSMSRKQIDDAKITEKIGDDSWAWYWKAGNARDEGIKKIKLEIVQHGGHNRLPTYAVAAKAIMNIFELQTLP</sequence>
<keyword evidence="3" id="KW-1185">Reference proteome</keyword>
<name>A0A8H3EI40_9LECA</name>
<dbReference type="EMBL" id="CAJPDS010000004">
    <property type="protein sequence ID" value="CAF9906117.1"/>
    <property type="molecule type" value="Genomic_DNA"/>
</dbReference>
<reference evidence="2" key="1">
    <citation type="submission" date="2021-03" db="EMBL/GenBank/DDBJ databases">
        <authorList>
            <person name="Tagirdzhanova G."/>
        </authorList>
    </citation>
    <scope>NUCLEOTIDE SEQUENCE</scope>
</reference>
<accession>A0A8H3EI40</accession>
<dbReference type="PANTHER" id="PTHR12277">
    <property type="entry name" value="ALPHA/BETA HYDROLASE DOMAIN-CONTAINING PROTEIN"/>
    <property type="match status" value="1"/>
</dbReference>
<proteinExistence type="predicted"/>
<evidence type="ECO:0000313" key="2">
    <source>
        <dbReference type="EMBL" id="CAF9906117.1"/>
    </source>
</evidence>
<organism evidence="2 3">
    <name type="scientific">Heterodermia speciosa</name>
    <dbReference type="NCBI Taxonomy" id="116794"/>
    <lineage>
        <taxon>Eukaryota</taxon>
        <taxon>Fungi</taxon>
        <taxon>Dikarya</taxon>
        <taxon>Ascomycota</taxon>
        <taxon>Pezizomycotina</taxon>
        <taxon>Lecanoromycetes</taxon>
        <taxon>OSLEUM clade</taxon>
        <taxon>Lecanoromycetidae</taxon>
        <taxon>Caliciales</taxon>
        <taxon>Physciaceae</taxon>
        <taxon>Heterodermia</taxon>
    </lineage>
</organism>
<gene>
    <name evidence="2" type="ORF">HETSPECPRED_006063</name>
</gene>
<evidence type="ECO:0000313" key="3">
    <source>
        <dbReference type="Proteomes" id="UP000664521"/>
    </source>
</evidence>
<dbReference type="OrthoDB" id="446723at2759"/>
<comment type="caution">
    <text evidence="2">The sequence shown here is derived from an EMBL/GenBank/DDBJ whole genome shotgun (WGS) entry which is preliminary data.</text>
</comment>
<feature type="domain" description="AB hydrolase-1" evidence="1">
    <location>
        <begin position="99"/>
        <end position="263"/>
    </location>
</feature>
<dbReference type="AlphaFoldDB" id="A0A8H3EI40"/>
<dbReference type="Proteomes" id="UP000664521">
    <property type="component" value="Unassembled WGS sequence"/>
</dbReference>
<dbReference type="Pfam" id="PF12697">
    <property type="entry name" value="Abhydrolase_6"/>
    <property type="match status" value="1"/>
</dbReference>
<protein>
    <recommendedName>
        <fullName evidence="1">AB hydrolase-1 domain-containing protein</fullName>
    </recommendedName>
</protein>
<dbReference type="PANTHER" id="PTHR12277:SF81">
    <property type="entry name" value="PROTEIN ABHD13"/>
    <property type="match status" value="1"/>
</dbReference>